<dbReference type="ESTHER" id="style-a0a078ayp8">
    <property type="family name" value="Pectinacetylesterase-Notum"/>
</dbReference>
<feature type="signal peptide" evidence="1">
    <location>
        <begin position="1"/>
        <end position="19"/>
    </location>
</feature>
<dbReference type="SMART" id="SM00645">
    <property type="entry name" value="Pept_C1"/>
    <property type="match status" value="1"/>
</dbReference>
<dbReference type="PANTHER" id="PTHR21562:SF67">
    <property type="entry name" value="PECTIN ACETYLESTERASE"/>
    <property type="match status" value="1"/>
</dbReference>
<keyword evidence="1" id="KW-0732">Signal</keyword>
<dbReference type="Proteomes" id="UP000039865">
    <property type="component" value="Unassembled WGS sequence"/>
</dbReference>
<organism evidence="3 4">
    <name type="scientific">Stylonychia lemnae</name>
    <name type="common">Ciliate</name>
    <dbReference type="NCBI Taxonomy" id="5949"/>
    <lineage>
        <taxon>Eukaryota</taxon>
        <taxon>Sar</taxon>
        <taxon>Alveolata</taxon>
        <taxon>Ciliophora</taxon>
        <taxon>Intramacronucleata</taxon>
        <taxon>Spirotrichea</taxon>
        <taxon>Stichotrichia</taxon>
        <taxon>Sporadotrichida</taxon>
        <taxon>Oxytrichidae</taxon>
        <taxon>Stylonychinae</taxon>
        <taxon>Stylonychia</taxon>
    </lineage>
</organism>
<feature type="domain" description="Peptidase C1A papain C-terminal" evidence="2">
    <location>
        <begin position="39"/>
        <end position="252"/>
    </location>
</feature>
<feature type="chain" id="PRO_5001729701" evidence="1">
    <location>
        <begin position="20"/>
        <end position="650"/>
    </location>
</feature>
<evidence type="ECO:0000313" key="4">
    <source>
        <dbReference type="Proteomes" id="UP000039865"/>
    </source>
</evidence>
<dbReference type="CDD" id="cd02248">
    <property type="entry name" value="Peptidase_C1A"/>
    <property type="match status" value="1"/>
</dbReference>
<dbReference type="GO" id="GO:0008234">
    <property type="term" value="F:cysteine-type peptidase activity"/>
    <property type="evidence" value="ECO:0007669"/>
    <property type="project" value="InterPro"/>
</dbReference>
<evidence type="ECO:0000259" key="2">
    <source>
        <dbReference type="SMART" id="SM00645"/>
    </source>
</evidence>
<dbReference type="AlphaFoldDB" id="A0A078AYP8"/>
<name>A0A078AYP8_STYLE</name>
<dbReference type="SUPFAM" id="SSF54001">
    <property type="entry name" value="Cysteine proteinases"/>
    <property type="match status" value="1"/>
</dbReference>
<protein>
    <submittedName>
        <fullName evidence="3">Pectinacetylesterase family protein</fullName>
    </submittedName>
</protein>
<evidence type="ECO:0000313" key="3">
    <source>
        <dbReference type="EMBL" id="CDW87261.1"/>
    </source>
</evidence>
<keyword evidence="4" id="KW-1185">Reference proteome</keyword>
<gene>
    <name evidence="3" type="primary">Contig6765.g7237</name>
    <name evidence="3" type="ORF">STYLEM_16364</name>
</gene>
<evidence type="ECO:0000256" key="1">
    <source>
        <dbReference type="SAM" id="SignalP"/>
    </source>
</evidence>
<dbReference type="Pfam" id="PF03283">
    <property type="entry name" value="PAE"/>
    <property type="match status" value="1"/>
</dbReference>
<dbReference type="InParanoid" id="A0A078AYP8"/>
<dbReference type="GO" id="GO:0006508">
    <property type="term" value="P:proteolysis"/>
    <property type="evidence" value="ECO:0007669"/>
    <property type="project" value="InterPro"/>
</dbReference>
<dbReference type="OrthoDB" id="2015280at2759"/>
<sequence>MKQANFILLVSTSIYLVSSINSALGNQDVRGWGDVDPYAPDAWDWTTQPNIISPVRSDGLSQNINGWASIVVSAIESHYALKYGKQRQLSVQQLLDCTQVQEESINPWTGYTTILMAGGIADSKSYPATESKSKCYYNLSIPSVNLQGDGYQWMPQNETKLKSVVYNQGPVVVAMAASKDFFSYTGGIFNTTTCNGVVPTIALLLVGYGEENGVPYWIAQSALGENWGEKGYARILRDQSLCLIDHVPTIPYIILDPELEYPRPYQYMWVAIETEARCIDGSFATIYFSQGYGDGLTKAITFFEGGGWCYGRNQTEVKECLYERSSTDLGSSNNYPQTNYLNRTFFEEPEQDLLFSNWNRFFINYCDGAGHQGYKKDPIVHKDKSLYLRGELNTKAHLDFILSKLPPEIMTDFVLSGCSAGGLASLMWTDYFKDKILTRNPKVKYTAMPDSGFFVDYKSVLTNDNDYKIKMDQLYLISNAETNLPNSNCLNNVKPEDKNTCFFAENAINYIKSDVLVLQSGYDVWQISNILGISCLDSEYGTLIYACNNTQIKQIQDFREYTVKILRDKATKLSNIAVWSPSCPYHCYYVKNTQDLQAVQVPMNSGNNVALAFIKVRAGQRDSYNWQWIDNVQWPQNTACAFYLQECPIS</sequence>
<dbReference type="Pfam" id="PF00112">
    <property type="entry name" value="Peptidase_C1"/>
    <property type="match status" value="1"/>
</dbReference>
<dbReference type="EMBL" id="CCKQ01015445">
    <property type="protein sequence ID" value="CDW87261.1"/>
    <property type="molecule type" value="Genomic_DNA"/>
</dbReference>
<dbReference type="InterPro" id="IPR038765">
    <property type="entry name" value="Papain-like_cys_pep_sf"/>
</dbReference>
<proteinExistence type="predicted"/>
<dbReference type="Gene3D" id="3.90.70.10">
    <property type="entry name" value="Cysteine proteinases"/>
    <property type="match status" value="1"/>
</dbReference>
<accession>A0A078AYP8</accession>
<dbReference type="PANTHER" id="PTHR21562">
    <property type="entry name" value="NOTUM-RELATED"/>
    <property type="match status" value="1"/>
</dbReference>
<dbReference type="InterPro" id="IPR039417">
    <property type="entry name" value="Peptidase_C1A_papain-like"/>
</dbReference>
<dbReference type="InterPro" id="IPR004963">
    <property type="entry name" value="PAE/NOTUM"/>
</dbReference>
<reference evidence="3 4" key="1">
    <citation type="submission" date="2014-06" db="EMBL/GenBank/DDBJ databases">
        <authorList>
            <person name="Swart Estienne"/>
        </authorList>
    </citation>
    <scope>NUCLEOTIDE SEQUENCE [LARGE SCALE GENOMIC DNA]</scope>
    <source>
        <strain evidence="3 4">130c</strain>
    </source>
</reference>
<dbReference type="InterPro" id="IPR000668">
    <property type="entry name" value="Peptidase_C1A_C"/>
</dbReference>